<proteinExistence type="inferred from homology"/>
<dbReference type="InterPro" id="IPR002347">
    <property type="entry name" value="SDR_fam"/>
</dbReference>
<gene>
    <name evidence="3" type="ORF">JR347_14605</name>
</gene>
<comment type="similarity">
    <text evidence="1">Belongs to the short-chain dehydrogenases/reductases (SDR) family.</text>
</comment>
<dbReference type="PRINTS" id="PR00080">
    <property type="entry name" value="SDRFAMILY"/>
</dbReference>
<dbReference type="Gene3D" id="3.40.50.720">
    <property type="entry name" value="NAD(P)-binding Rossmann-like Domain"/>
    <property type="match status" value="1"/>
</dbReference>
<organism evidence="3 4">
    <name type="scientific">Fulvivirga lutea</name>
    <dbReference type="NCBI Taxonomy" id="2810512"/>
    <lineage>
        <taxon>Bacteria</taxon>
        <taxon>Pseudomonadati</taxon>
        <taxon>Bacteroidota</taxon>
        <taxon>Cytophagia</taxon>
        <taxon>Cytophagales</taxon>
        <taxon>Fulvivirgaceae</taxon>
        <taxon>Fulvivirga</taxon>
    </lineage>
</organism>
<dbReference type="RefSeq" id="WP_205721328.1">
    <property type="nucleotide sequence ID" value="NZ_CP070608.1"/>
</dbReference>
<dbReference type="KEGG" id="fuv:JR347_14605"/>
<dbReference type="EMBL" id="CP070608">
    <property type="protein sequence ID" value="QSE96814.1"/>
    <property type="molecule type" value="Genomic_DNA"/>
</dbReference>
<keyword evidence="2" id="KW-0560">Oxidoreductase</keyword>
<evidence type="ECO:0000313" key="4">
    <source>
        <dbReference type="Proteomes" id="UP000662783"/>
    </source>
</evidence>
<reference evidence="3" key="1">
    <citation type="submission" date="2021-02" db="EMBL/GenBank/DDBJ databases">
        <title>Fulvivirga sp. S481 isolated from sea water.</title>
        <authorList>
            <person name="Bae S.S."/>
            <person name="Baek K."/>
        </authorList>
    </citation>
    <scope>NUCLEOTIDE SEQUENCE</scope>
    <source>
        <strain evidence="3">S481</strain>
    </source>
</reference>
<dbReference type="InterPro" id="IPR036291">
    <property type="entry name" value="NAD(P)-bd_dom_sf"/>
</dbReference>
<dbReference type="PANTHER" id="PTHR42760:SF133">
    <property type="entry name" value="3-OXOACYL-[ACYL-CARRIER-PROTEIN] REDUCTASE"/>
    <property type="match status" value="1"/>
</dbReference>
<dbReference type="PANTHER" id="PTHR42760">
    <property type="entry name" value="SHORT-CHAIN DEHYDROGENASES/REDUCTASES FAMILY MEMBER"/>
    <property type="match status" value="1"/>
</dbReference>
<name>A0A974WFJ5_9BACT</name>
<dbReference type="PRINTS" id="PR00081">
    <property type="entry name" value="GDHRDH"/>
</dbReference>
<dbReference type="AlphaFoldDB" id="A0A974WFJ5"/>
<evidence type="ECO:0000256" key="2">
    <source>
        <dbReference type="ARBA" id="ARBA00023002"/>
    </source>
</evidence>
<accession>A0A974WFJ5</accession>
<dbReference type="SUPFAM" id="SSF51735">
    <property type="entry name" value="NAD(P)-binding Rossmann-fold domains"/>
    <property type="match status" value="1"/>
</dbReference>
<sequence length="246" mass="26564">MKSLDNKIIIITGGSGLLGKAMVDNVRIKGGVAINADINNETDISNGVVNCDITSEESIIGTVNLIEKCFGRIDGLVNNAYPRTDDWGASFEDIPLKSWKTNVDWQMNSYFLFCQQVIKSMKKSGGGSIINIASIYGVVGNDFTIYEGTSIEPPAAYTAIKGGLINFSRFLASKYGVDGIRVNCISPGGIFDNQPEKFVEAYERKVPIKRMGNPDDIAPVVSFLLSGESGYITGQNIIVDGGWTAI</sequence>
<protein>
    <submittedName>
        <fullName evidence="3">SDR family oxidoreductase</fullName>
    </submittedName>
</protein>
<dbReference type="Proteomes" id="UP000662783">
    <property type="component" value="Chromosome"/>
</dbReference>
<keyword evidence="4" id="KW-1185">Reference proteome</keyword>
<evidence type="ECO:0000313" key="3">
    <source>
        <dbReference type="EMBL" id="QSE96814.1"/>
    </source>
</evidence>
<dbReference type="Pfam" id="PF13561">
    <property type="entry name" value="adh_short_C2"/>
    <property type="match status" value="1"/>
</dbReference>
<evidence type="ECO:0000256" key="1">
    <source>
        <dbReference type="ARBA" id="ARBA00006484"/>
    </source>
</evidence>
<dbReference type="GO" id="GO:0016616">
    <property type="term" value="F:oxidoreductase activity, acting on the CH-OH group of donors, NAD or NADP as acceptor"/>
    <property type="evidence" value="ECO:0007669"/>
    <property type="project" value="TreeGrafter"/>
</dbReference>